<accession>A0A0P4XG88</accession>
<dbReference type="AlphaFoldDB" id="A0A0P4XG88"/>
<dbReference type="EMBL" id="GDIP01245343">
    <property type="protein sequence ID" value="JAI78058.1"/>
    <property type="molecule type" value="Transcribed_RNA"/>
</dbReference>
<name>A0A0P4XG88_9CRUS</name>
<reference evidence="1" key="1">
    <citation type="submission" date="2015-10" db="EMBL/GenBank/DDBJ databases">
        <title>Daphnia magna gene sets from two clonal populations assembled and annotated with EvidentialGene.</title>
        <authorList>
            <person name="Gilbert D."/>
            <person name="Podicheti R."/>
            <person name="Orsini L."/>
            <person name="Colbourne J."/>
            <person name="Pfrender M."/>
        </authorList>
    </citation>
    <scope>NUCLEOTIDE SEQUENCE</scope>
</reference>
<evidence type="ECO:0000313" key="1">
    <source>
        <dbReference type="EMBL" id="JAI78058.1"/>
    </source>
</evidence>
<reference evidence="1" key="2">
    <citation type="submission" date="2015-10" db="EMBL/GenBank/DDBJ databases">
        <authorList>
            <person name="Gilbert D.G."/>
        </authorList>
    </citation>
    <scope>NUCLEOTIDE SEQUENCE</scope>
</reference>
<protein>
    <submittedName>
        <fullName evidence="1">Uncharacterized protein</fullName>
    </submittedName>
</protein>
<organism evidence="1">
    <name type="scientific">Daphnia magna</name>
    <dbReference type="NCBI Taxonomy" id="35525"/>
    <lineage>
        <taxon>Eukaryota</taxon>
        <taxon>Metazoa</taxon>
        <taxon>Ecdysozoa</taxon>
        <taxon>Arthropoda</taxon>
        <taxon>Crustacea</taxon>
        <taxon>Branchiopoda</taxon>
        <taxon>Diplostraca</taxon>
        <taxon>Cladocera</taxon>
        <taxon>Anomopoda</taxon>
        <taxon>Daphniidae</taxon>
        <taxon>Daphnia</taxon>
    </lineage>
</organism>
<proteinExistence type="predicted"/>
<sequence length="120" mass="13487">MIFLFFHSTLFLNSVYTPPSFFFSSLFFLSTAAGAFTRKGMREGGGKERKKEKKRTASKLDLGGLSRFRGSFSPSLFYLASLPPPPPLLLLPGYFIFIYLVPRGGNFLDCDDAGRKEIDR</sequence>